<proteinExistence type="inferred from homology"/>
<name>A0ABW1MR38_9ACTN</name>
<protein>
    <recommendedName>
        <fullName evidence="2">Anti-sigma factor antagonist</fullName>
    </recommendedName>
</protein>
<evidence type="ECO:0000313" key="6">
    <source>
        <dbReference type="Proteomes" id="UP001596139"/>
    </source>
</evidence>
<dbReference type="InterPro" id="IPR003658">
    <property type="entry name" value="Anti-sigma_ant"/>
</dbReference>
<dbReference type="Proteomes" id="UP001596139">
    <property type="component" value="Unassembled WGS sequence"/>
</dbReference>
<dbReference type="EMBL" id="JBHSPX010000008">
    <property type="protein sequence ID" value="MFC6066304.1"/>
    <property type="molecule type" value="Genomic_DNA"/>
</dbReference>
<dbReference type="NCBIfam" id="TIGR00377">
    <property type="entry name" value="ant_ant_sig"/>
    <property type="match status" value="1"/>
</dbReference>
<evidence type="ECO:0000256" key="2">
    <source>
        <dbReference type="RuleBase" id="RU003749"/>
    </source>
</evidence>
<dbReference type="PROSITE" id="PS50801">
    <property type="entry name" value="STAS"/>
    <property type="match status" value="1"/>
</dbReference>
<evidence type="ECO:0000256" key="3">
    <source>
        <dbReference type="SAM" id="MobiDB-lite"/>
    </source>
</evidence>
<dbReference type="RefSeq" id="WP_051862266.1">
    <property type="nucleotide sequence ID" value="NZ_JBHSPX010000008.1"/>
</dbReference>
<gene>
    <name evidence="5" type="ORF">ACFP4F_27700</name>
</gene>
<feature type="region of interest" description="Disordered" evidence="3">
    <location>
        <begin position="118"/>
        <end position="161"/>
    </location>
</feature>
<accession>A0ABW1MR38</accession>
<dbReference type="SUPFAM" id="SSF52091">
    <property type="entry name" value="SpoIIaa-like"/>
    <property type="match status" value="1"/>
</dbReference>
<dbReference type="Gene3D" id="3.30.750.24">
    <property type="entry name" value="STAS domain"/>
    <property type="match status" value="1"/>
</dbReference>
<evidence type="ECO:0000313" key="5">
    <source>
        <dbReference type="EMBL" id="MFC6066304.1"/>
    </source>
</evidence>
<dbReference type="PANTHER" id="PTHR33495:SF2">
    <property type="entry name" value="ANTI-SIGMA FACTOR ANTAGONIST TM_1081-RELATED"/>
    <property type="match status" value="1"/>
</dbReference>
<dbReference type="PANTHER" id="PTHR33495">
    <property type="entry name" value="ANTI-SIGMA FACTOR ANTAGONIST TM_1081-RELATED-RELATED"/>
    <property type="match status" value="1"/>
</dbReference>
<dbReference type="InterPro" id="IPR002645">
    <property type="entry name" value="STAS_dom"/>
</dbReference>
<feature type="compositionally biased region" description="Low complexity" evidence="3">
    <location>
        <begin position="133"/>
        <end position="161"/>
    </location>
</feature>
<sequence length="161" mass="17198">MPLPDGLEMTALASCEAGAVLRISGELDHFTEQLFRASVGTFLDRGHHHVVLDCATLTFCDSRGLNCLLSLQWLLERRQGRLLLARVRHNVARVLHLTGSGELLRTYPTVAQALATLPREERPGWPGAGSLEGAGTYSSGSSGSAYSSGSGYEYRSGAAPA</sequence>
<comment type="caution">
    <text evidence="5">The sequence shown here is derived from an EMBL/GenBank/DDBJ whole genome shotgun (WGS) entry which is preliminary data.</text>
</comment>
<evidence type="ECO:0000256" key="1">
    <source>
        <dbReference type="ARBA" id="ARBA00009013"/>
    </source>
</evidence>
<dbReference type="Pfam" id="PF01740">
    <property type="entry name" value="STAS"/>
    <property type="match status" value="1"/>
</dbReference>
<keyword evidence="6" id="KW-1185">Reference proteome</keyword>
<dbReference type="CDD" id="cd07043">
    <property type="entry name" value="STAS_anti-anti-sigma_factors"/>
    <property type="match status" value="1"/>
</dbReference>
<comment type="similarity">
    <text evidence="1 2">Belongs to the anti-sigma-factor antagonist family.</text>
</comment>
<dbReference type="InterPro" id="IPR036513">
    <property type="entry name" value="STAS_dom_sf"/>
</dbReference>
<reference evidence="6" key="1">
    <citation type="journal article" date="2019" name="Int. J. Syst. Evol. Microbiol.">
        <title>The Global Catalogue of Microorganisms (GCM) 10K type strain sequencing project: providing services to taxonomists for standard genome sequencing and annotation.</title>
        <authorList>
            <consortium name="The Broad Institute Genomics Platform"/>
            <consortium name="The Broad Institute Genome Sequencing Center for Infectious Disease"/>
            <person name="Wu L."/>
            <person name="Ma J."/>
        </authorList>
    </citation>
    <scope>NUCLEOTIDE SEQUENCE [LARGE SCALE GENOMIC DNA]</scope>
    <source>
        <strain evidence="6">CGMCC 1.15180</strain>
    </source>
</reference>
<organism evidence="5 6">
    <name type="scientific">Streptomyces ochraceiscleroticus</name>
    <dbReference type="NCBI Taxonomy" id="47761"/>
    <lineage>
        <taxon>Bacteria</taxon>
        <taxon>Bacillati</taxon>
        <taxon>Actinomycetota</taxon>
        <taxon>Actinomycetes</taxon>
        <taxon>Kitasatosporales</taxon>
        <taxon>Streptomycetaceae</taxon>
        <taxon>Streptomyces</taxon>
    </lineage>
</organism>
<feature type="domain" description="STAS" evidence="4">
    <location>
        <begin position="20"/>
        <end position="117"/>
    </location>
</feature>
<evidence type="ECO:0000259" key="4">
    <source>
        <dbReference type="PROSITE" id="PS50801"/>
    </source>
</evidence>